<proteinExistence type="predicted"/>
<dbReference type="EMBL" id="QCXX01000005">
    <property type="protein sequence ID" value="PUV22886.1"/>
    <property type="molecule type" value="Genomic_DNA"/>
</dbReference>
<dbReference type="Gene3D" id="2.60.40.10">
    <property type="entry name" value="Immunoglobulins"/>
    <property type="match status" value="1"/>
</dbReference>
<protein>
    <recommendedName>
        <fullName evidence="1">Fibronectin type-III domain-containing protein</fullName>
    </recommendedName>
</protein>
<keyword evidence="3" id="KW-1185">Reference proteome</keyword>
<feature type="domain" description="Fibronectin type-III" evidence="1">
    <location>
        <begin position="120"/>
        <end position="209"/>
    </location>
</feature>
<dbReference type="InterPro" id="IPR013783">
    <property type="entry name" value="Ig-like_fold"/>
</dbReference>
<accession>A0A363NQ02</accession>
<organism evidence="2 3">
    <name type="scientific">Sphingobacterium athyrii</name>
    <dbReference type="NCBI Taxonomy" id="2152717"/>
    <lineage>
        <taxon>Bacteria</taxon>
        <taxon>Pseudomonadati</taxon>
        <taxon>Bacteroidota</taxon>
        <taxon>Sphingobacteriia</taxon>
        <taxon>Sphingobacteriales</taxon>
        <taxon>Sphingobacteriaceae</taxon>
        <taxon>Sphingobacterium</taxon>
    </lineage>
</organism>
<dbReference type="AlphaFoldDB" id="A0A363NQ02"/>
<dbReference type="InterPro" id="IPR036116">
    <property type="entry name" value="FN3_sf"/>
</dbReference>
<comment type="caution">
    <text evidence="2">The sequence shown here is derived from an EMBL/GenBank/DDBJ whole genome shotgun (WGS) entry which is preliminary data.</text>
</comment>
<dbReference type="InterPro" id="IPR003961">
    <property type="entry name" value="FN3_dom"/>
</dbReference>
<reference evidence="2 3" key="1">
    <citation type="submission" date="2018-04" db="EMBL/GenBank/DDBJ databases">
        <title>Sphingobacterium sp. M46 Genome.</title>
        <authorList>
            <person name="Cheng J."/>
            <person name="Li Y."/>
        </authorList>
    </citation>
    <scope>NUCLEOTIDE SEQUENCE [LARGE SCALE GENOMIC DNA]</scope>
    <source>
        <strain evidence="2 3">M46</strain>
    </source>
</reference>
<name>A0A363NQ02_9SPHI</name>
<sequence>MATKMKALIGFGKMKDDELVISCNTIIGAMTDNAKYPAPTPALADIQIMLDDFTAKLAVARKRGSPEDTARKDESRSPLIVVMQQLGYYVNSVAQGHLSTLLSSGFPTNSTSFANQVPLKVDNVRLSDGRQSGQVKLDFAPQKIATIYEYRYRIRTDIPVEWGDRFTTTSSRSNIIAPLEVGKFYEVQVRAINTQGVGDWSDSANILVR</sequence>
<evidence type="ECO:0000259" key="1">
    <source>
        <dbReference type="PROSITE" id="PS50853"/>
    </source>
</evidence>
<evidence type="ECO:0000313" key="3">
    <source>
        <dbReference type="Proteomes" id="UP000250831"/>
    </source>
</evidence>
<dbReference type="Proteomes" id="UP000250831">
    <property type="component" value="Unassembled WGS sequence"/>
</dbReference>
<evidence type="ECO:0000313" key="2">
    <source>
        <dbReference type="EMBL" id="PUV22886.1"/>
    </source>
</evidence>
<dbReference type="PROSITE" id="PS50853">
    <property type="entry name" value="FN3"/>
    <property type="match status" value="1"/>
</dbReference>
<dbReference type="SUPFAM" id="SSF49265">
    <property type="entry name" value="Fibronectin type III"/>
    <property type="match status" value="1"/>
</dbReference>
<gene>
    <name evidence="2" type="ORF">DCO56_18355</name>
</gene>
<dbReference type="CDD" id="cd00063">
    <property type="entry name" value="FN3"/>
    <property type="match status" value="1"/>
</dbReference>